<proteinExistence type="predicted"/>
<organism evidence="5 6">
    <name type="scientific">Candidatus Entotheonella gemina</name>
    <dbReference type="NCBI Taxonomy" id="1429439"/>
    <lineage>
        <taxon>Bacteria</taxon>
        <taxon>Pseudomonadati</taxon>
        <taxon>Nitrospinota/Tectimicrobiota group</taxon>
        <taxon>Candidatus Tectimicrobiota</taxon>
        <taxon>Candidatus Entotheonellia</taxon>
        <taxon>Candidatus Entotheonellales</taxon>
        <taxon>Candidatus Entotheonellaceae</taxon>
        <taxon>Candidatus Entotheonella</taxon>
    </lineage>
</organism>
<comment type="caution">
    <text evidence="5">The sequence shown here is derived from an EMBL/GenBank/DDBJ whole genome shotgun (WGS) entry which is preliminary data.</text>
</comment>
<protein>
    <recommendedName>
        <fullName evidence="4">HTH cro/C1-type domain-containing protein</fullName>
    </recommendedName>
</protein>
<dbReference type="InterPro" id="IPR001387">
    <property type="entry name" value="Cro/C1-type_HTH"/>
</dbReference>
<dbReference type="GO" id="GO:0003677">
    <property type="term" value="F:DNA binding"/>
    <property type="evidence" value="ECO:0007669"/>
    <property type="project" value="UniProtKB-KW"/>
</dbReference>
<dbReference type="AlphaFoldDB" id="W4MGE8"/>
<evidence type="ECO:0000313" key="6">
    <source>
        <dbReference type="Proteomes" id="UP000019140"/>
    </source>
</evidence>
<dbReference type="Pfam" id="PF01381">
    <property type="entry name" value="HTH_3"/>
    <property type="match status" value="1"/>
</dbReference>
<dbReference type="PROSITE" id="PS50943">
    <property type="entry name" value="HTH_CROC1"/>
    <property type="match status" value="1"/>
</dbReference>
<dbReference type="PANTHER" id="PTHR36511">
    <property type="entry name" value="MERR FAMILY BACTERIAL REGULATORY PROTEIN"/>
    <property type="match status" value="1"/>
</dbReference>
<dbReference type="Proteomes" id="UP000019140">
    <property type="component" value="Unassembled WGS sequence"/>
</dbReference>
<name>W4MGE8_9BACT</name>
<dbReference type="Gene3D" id="1.10.260.40">
    <property type="entry name" value="lambda repressor-like DNA-binding domains"/>
    <property type="match status" value="1"/>
</dbReference>
<keyword evidence="6" id="KW-1185">Reference proteome</keyword>
<dbReference type="PATRIC" id="fig|1429439.4.peg.105"/>
<evidence type="ECO:0000256" key="2">
    <source>
        <dbReference type="ARBA" id="ARBA00023125"/>
    </source>
</evidence>
<dbReference type="InterPro" id="IPR010982">
    <property type="entry name" value="Lambda_DNA-bd_dom_sf"/>
</dbReference>
<accession>W4MGE8</accession>
<dbReference type="SUPFAM" id="SSF47413">
    <property type="entry name" value="lambda repressor-like DNA-binding domains"/>
    <property type="match status" value="1"/>
</dbReference>
<gene>
    <name evidence="5" type="ORF">ETSY2_00595</name>
</gene>
<dbReference type="CDD" id="cd00093">
    <property type="entry name" value="HTH_XRE"/>
    <property type="match status" value="1"/>
</dbReference>
<keyword evidence="1" id="KW-0805">Transcription regulation</keyword>
<evidence type="ECO:0000256" key="1">
    <source>
        <dbReference type="ARBA" id="ARBA00023015"/>
    </source>
</evidence>
<dbReference type="HOGENOM" id="CLU_144725_5_0_7"/>
<feature type="domain" description="HTH cro/C1-type" evidence="4">
    <location>
        <begin position="62"/>
        <end position="98"/>
    </location>
</feature>
<evidence type="ECO:0000259" key="4">
    <source>
        <dbReference type="PROSITE" id="PS50943"/>
    </source>
</evidence>
<evidence type="ECO:0000313" key="5">
    <source>
        <dbReference type="EMBL" id="ETX09255.1"/>
    </source>
</evidence>
<dbReference type="InterPro" id="IPR052359">
    <property type="entry name" value="HTH-type_reg/antitoxin"/>
</dbReference>
<dbReference type="EMBL" id="AZHX01000019">
    <property type="protein sequence ID" value="ETX09255.1"/>
    <property type="molecule type" value="Genomic_DNA"/>
</dbReference>
<reference evidence="5 6" key="1">
    <citation type="journal article" date="2014" name="Nature">
        <title>An environmental bacterial taxon with a large and distinct metabolic repertoire.</title>
        <authorList>
            <person name="Wilson M.C."/>
            <person name="Mori T."/>
            <person name="Ruckert C."/>
            <person name="Uria A.R."/>
            <person name="Helf M.J."/>
            <person name="Takada K."/>
            <person name="Gernert C."/>
            <person name="Steffens U.A."/>
            <person name="Heycke N."/>
            <person name="Schmitt S."/>
            <person name="Rinke C."/>
            <person name="Helfrich E.J."/>
            <person name="Brachmann A.O."/>
            <person name="Gurgui C."/>
            <person name="Wakimoto T."/>
            <person name="Kracht M."/>
            <person name="Crusemann M."/>
            <person name="Hentschel U."/>
            <person name="Abe I."/>
            <person name="Matsunaga S."/>
            <person name="Kalinowski J."/>
            <person name="Takeyama H."/>
            <person name="Piel J."/>
        </authorList>
    </citation>
    <scope>NUCLEOTIDE SEQUENCE [LARGE SCALE GENOMIC DNA]</scope>
    <source>
        <strain evidence="6">TSY2</strain>
    </source>
</reference>
<sequence length="123" mass="13651">MSDVNITKFELAPDHLPTLSEAEAARPDAMDEETFHAAALSDADNLPLTEVELSQMKSVPDIKTIRAQLKLSQKEFARTFDLSLGVVRDWEQGRFVPDRAARVLLKVIAHNPEAVKAALMHDS</sequence>
<keyword evidence="3" id="KW-0804">Transcription</keyword>
<keyword evidence="2" id="KW-0238">DNA-binding</keyword>
<dbReference type="PANTHER" id="PTHR36511:SF4">
    <property type="entry name" value="ANTITOXIN MQSA"/>
    <property type="match status" value="1"/>
</dbReference>
<evidence type="ECO:0000256" key="3">
    <source>
        <dbReference type="ARBA" id="ARBA00023163"/>
    </source>
</evidence>